<dbReference type="AlphaFoldDB" id="A0A6G6GJQ4"/>
<proteinExistence type="predicted"/>
<organism evidence="1 2">
    <name type="scientific">Rasiella rasia</name>
    <dbReference type="NCBI Taxonomy" id="2744027"/>
    <lineage>
        <taxon>Bacteria</taxon>
        <taxon>Pseudomonadati</taxon>
        <taxon>Bacteroidota</taxon>
        <taxon>Flavobacteriia</taxon>
        <taxon>Flavobacteriales</taxon>
        <taxon>Flavobacteriaceae</taxon>
        <taxon>Rasiella</taxon>
    </lineage>
</organism>
<dbReference type="InterPro" id="IPR029033">
    <property type="entry name" value="His_PPase_superfam"/>
</dbReference>
<dbReference type="EMBL" id="CP049057">
    <property type="protein sequence ID" value="QIE58789.1"/>
    <property type="molecule type" value="Genomic_DNA"/>
</dbReference>
<reference evidence="1 2" key="1">
    <citation type="submission" date="2020-02" db="EMBL/GenBank/DDBJ databases">
        <title>Complete genome sequence of Flavobacteriaceae bacterium.</title>
        <authorList>
            <person name="Kim S.-J."/>
            <person name="Kim Y.-S."/>
            <person name="Kim K.-H."/>
        </authorList>
    </citation>
    <scope>NUCLEOTIDE SEQUENCE [LARGE SCALE GENOMIC DNA]</scope>
    <source>
        <strain evidence="1 2">RR4-40</strain>
    </source>
</reference>
<dbReference type="KEGG" id="mgel:G5B37_04195"/>
<sequence length="176" mass="19810">MRYLLFFTCMLFISCGNDTKNAESANISEEGISSTYYLIRHAEKDRTVTDDPGLLPIGLERANHWANYFEDIPLDQVYSTNYNRTKETAAPTASKKGLTVAFYDPANLFDEAFQEATRGKQVLVVGHSNTTPAFVNTIIGEKKYRQISDTENGMLYTVILKENGESEVEVDTIPFN</sequence>
<dbReference type="SUPFAM" id="SSF53254">
    <property type="entry name" value="Phosphoglycerate mutase-like"/>
    <property type="match status" value="1"/>
</dbReference>
<dbReference type="CDD" id="cd07067">
    <property type="entry name" value="HP_PGM_like"/>
    <property type="match status" value="1"/>
</dbReference>
<protein>
    <submittedName>
        <fullName evidence="1">Histidine phosphatase family protein</fullName>
    </submittedName>
</protein>
<evidence type="ECO:0000313" key="2">
    <source>
        <dbReference type="Proteomes" id="UP000505306"/>
    </source>
</evidence>
<keyword evidence="2" id="KW-1185">Reference proteome</keyword>
<evidence type="ECO:0000313" key="1">
    <source>
        <dbReference type="EMBL" id="QIE58789.1"/>
    </source>
</evidence>
<accession>A0A6G6GJQ4</accession>
<name>A0A6G6GJQ4_9FLAO</name>
<dbReference type="InterPro" id="IPR013078">
    <property type="entry name" value="His_Pase_superF_clade-1"/>
</dbReference>
<dbReference type="Gene3D" id="3.40.50.1240">
    <property type="entry name" value="Phosphoglycerate mutase-like"/>
    <property type="match status" value="1"/>
</dbReference>
<dbReference type="RefSeq" id="WP_164678817.1">
    <property type="nucleotide sequence ID" value="NZ_CP049057.1"/>
</dbReference>
<gene>
    <name evidence="1" type="ORF">G5B37_04195</name>
</gene>
<dbReference type="Pfam" id="PF00300">
    <property type="entry name" value="His_Phos_1"/>
    <property type="match status" value="1"/>
</dbReference>
<dbReference type="PROSITE" id="PS51257">
    <property type="entry name" value="PROKAR_LIPOPROTEIN"/>
    <property type="match status" value="1"/>
</dbReference>
<dbReference type="Proteomes" id="UP000505306">
    <property type="component" value="Chromosome"/>
</dbReference>